<accession>A0A8E4ZL61</accession>
<evidence type="ECO:0000313" key="1">
    <source>
        <dbReference type="EMBL" id="QQV91546.1"/>
    </source>
</evidence>
<gene>
    <name evidence="1" type="ORF">Peternella1_10</name>
</gene>
<protein>
    <submittedName>
        <fullName evidence="1">Uncharacterized protein</fullName>
    </submittedName>
</protein>
<proteinExistence type="predicted"/>
<name>A0A8E4ZL61_9CAUD</name>
<sequence>MTIHIQQTKDNEVLVNSKLVQKDMNDNWVEKIELTTNERQAFYKHINSK</sequence>
<dbReference type="EMBL" id="MT732475">
    <property type="protein sequence ID" value="QQV91546.1"/>
    <property type="molecule type" value="Genomic_DNA"/>
</dbReference>
<keyword evidence="2" id="KW-1185">Reference proteome</keyword>
<dbReference type="Proteomes" id="UP000693777">
    <property type="component" value="Segment"/>
</dbReference>
<organism evidence="1 2">
    <name type="scientific">Winogradskyella phage Peternella_1</name>
    <dbReference type="NCBI Taxonomy" id="2745699"/>
    <lineage>
        <taxon>Viruses</taxon>
        <taxon>Duplodnaviria</taxon>
        <taxon>Heunggongvirae</taxon>
        <taxon>Uroviricota</taxon>
        <taxon>Caudoviricetes</taxon>
        <taxon>Winoviridae</taxon>
        <taxon>Peternellavirus</taxon>
        <taxon>Peternellavirus peternella</taxon>
    </lineage>
</organism>
<evidence type="ECO:0000313" key="2">
    <source>
        <dbReference type="Proteomes" id="UP000693777"/>
    </source>
</evidence>
<reference evidence="1" key="1">
    <citation type="submission" date="2020-07" db="EMBL/GenBank/DDBJ databases">
        <title>Highly diverse flavobacterial phages as mortality factor during North Sea spring blooms.</title>
        <authorList>
            <person name="Bartlau N."/>
            <person name="Wichels A."/>
            <person name="Krohne G."/>
            <person name="Adriaenssens E.M."/>
            <person name="Heins A."/>
            <person name="Fuchs B.M."/>
            <person name="Amann R."/>
            <person name="Moraru C."/>
        </authorList>
    </citation>
    <scope>NUCLEOTIDE SEQUENCE</scope>
</reference>